<evidence type="ECO:0000256" key="6">
    <source>
        <dbReference type="ARBA" id="ARBA00022737"/>
    </source>
</evidence>
<proteinExistence type="inferred from homology"/>
<evidence type="ECO:0000259" key="12">
    <source>
        <dbReference type="PROSITE" id="PS50104"/>
    </source>
</evidence>
<keyword evidence="9" id="KW-0675">Receptor</keyword>
<keyword evidence="7 11" id="KW-1133">Transmembrane helix</keyword>
<keyword evidence="14" id="KW-1185">Reference proteome</keyword>
<evidence type="ECO:0000256" key="4">
    <source>
        <dbReference type="ARBA" id="ARBA00022692"/>
    </source>
</evidence>
<protein>
    <recommendedName>
        <fullName evidence="12">TIR domain-containing protein</fullName>
    </recommendedName>
</protein>
<comment type="subcellular location">
    <subcellularLocation>
        <location evidence="1">Membrane</location>
        <topology evidence="1">Single-pass membrane protein</topology>
    </subcellularLocation>
</comment>
<evidence type="ECO:0000256" key="7">
    <source>
        <dbReference type="ARBA" id="ARBA00022989"/>
    </source>
</evidence>
<feature type="domain" description="TIR" evidence="12">
    <location>
        <begin position="552"/>
        <end position="695"/>
    </location>
</feature>
<evidence type="ECO:0000256" key="5">
    <source>
        <dbReference type="ARBA" id="ARBA00022729"/>
    </source>
</evidence>
<dbReference type="SMART" id="SM00255">
    <property type="entry name" value="TIR"/>
    <property type="match status" value="1"/>
</dbReference>
<dbReference type="GO" id="GO:0005886">
    <property type="term" value="C:plasma membrane"/>
    <property type="evidence" value="ECO:0007669"/>
    <property type="project" value="TreeGrafter"/>
</dbReference>
<evidence type="ECO:0000256" key="10">
    <source>
        <dbReference type="ARBA" id="ARBA00023180"/>
    </source>
</evidence>
<reference evidence="13" key="2">
    <citation type="submission" date="2020-11" db="EMBL/GenBank/DDBJ databases">
        <authorList>
            <person name="McCartney M.A."/>
            <person name="Auch B."/>
            <person name="Kono T."/>
            <person name="Mallez S."/>
            <person name="Becker A."/>
            <person name="Gohl D.M."/>
            <person name="Silverstein K.A.T."/>
            <person name="Koren S."/>
            <person name="Bechman K.B."/>
            <person name="Herman A."/>
            <person name="Abrahante J.E."/>
            <person name="Garbe J."/>
        </authorList>
    </citation>
    <scope>NUCLEOTIDE SEQUENCE</scope>
    <source>
        <strain evidence="13">Duluth1</strain>
        <tissue evidence="13">Whole animal</tissue>
    </source>
</reference>
<comment type="caution">
    <text evidence="13">The sequence shown here is derived from an EMBL/GenBank/DDBJ whole genome shotgun (WGS) entry which is preliminary data.</text>
</comment>
<sequence length="702" mass="81937">MKCRTPDPSGLVLSDNIRVVYLRVPNASLLNENTFSSNPQWSKIKALDIWAVRGKSLGSRVFKGLSNITYLGYRNEYMIDIDNDAFYGLDNLEELDFSYNIRLHMINFLKSINSSHLMRLNKLIISNMYSYYFTDSFDANDYFFQSIAGHYKKRNVTYLDISYVSFGDFDTKAFIQSGLCDSVKKLRLRHVTMKNMIRFNNATNHKCSLKAFDISDSKLPFDWRNFRIDKVVLSYSCVFKHHFLNLEELYMNGLGKYIITPTIIDFDESYLSSCLNGIRRFTLENNLLKLLNYTEGNQETMEWLSLSENILEFISPKFLSQSKNLQYLDLSSNHLHKMQEYYEDQFEILITNTTKLKELRLNKNNIARIPFNMFLTNTELEFLDLSQNKISSLNFNIGQLTHLKVLNLSHNAITFIAAQTRDMMEQLASDTNSHKILIDLSNMPFICSCDNDHIETIQWIYQNLDTFIASPREDYICTFQGERLYIFKNALEKTKSYCQVQNVKRNLAISLPIVCVFLLIGVVLFFKIRRFRRMQRARKNLRSQIQLGEFPKKFVAFLSFSSEEAELVVNKILPILNSELQQKTRTSRVLVCSGDSHFRPGYALGEEIIRCIEDSAVIILAVSKHFCQKEWCRKEVQETYDQNKPIILLFLERVEPEEMGKVLRKLFDRYAHASWIPDSNDGHIEPDWSILCDAILDLAIEH</sequence>
<dbReference type="Proteomes" id="UP000828390">
    <property type="component" value="Unassembled WGS sequence"/>
</dbReference>
<reference evidence="13" key="1">
    <citation type="journal article" date="2019" name="bioRxiv">
        <title>The Genome of the Zebra Mussel, Dreissena polymorpha: A Resource for Invasive Species Research.</title>
        <authorList>
            <person name="McCartney M.A."/>
            <person name="Auch B."/>
            <person name="Kono T."/>
            <person name="Mallez S."/>
            <person name="Zhang Y."/>
            <person name="Obille A."/>
            <person name="Becker A."/>
            <person name="Abrahante J.E."/>
            <person name="Garbe J."/>
            <person name="Badalamenti J.P."/>
            <person name="Herman A."/>
            <person name="Mangelson H."/>
            <person name="Liachko I."/>
            <person name="Sullivan S."/>
            <person name="Sone E.D."/>
            <person name="Koren S."/>
            <person name="Silverstein K.A.T."/>
            <person name="Beckman K.B."/>
            <person name="Gohl D.M."/>
        </authorList>
    </citation>
    <scope>NUCLEOTIDE SEQUENCE</scope>
    <source>
        <strain evidence="13">Duluth1</strain>
        <tissue evidence="13">Whole animal</tissue>
    </source>
</reference>
<dbReference type="PRINTS" id="PR00019">
    <property type="entry name" value="LEURICHRPT"/>
</dbReference>
<evidence type="ECO:0000256" key="11">
    <source>
        <dbReference type="SAM" id="Phobius"/>
    </source>
</evidence>
<evidence type="ECO:0000313" key="13">
    <source>
        <dbReference type="EMBL" id="KAH3825320.1"/>
    </source>
</evidence>
<dbReference type="SMART" id="SM00369">
    <property type="entry name" value="LRR_TYP"/>
    <property type="match status" value="3"/>
</dbReference>
<evidence type="ECO:0000256" key="3">
    <source>
        <dbReference type="ARBA" id="ARBA00022614"/>
    </source>
</evidence>
<keyword evidence="4 11" id="KW-0812">Transmembrane</keyword>
<dbReference type="SUPFAM" id="SSF52047">
    <property type="entry name" value="RNI-like"/>
    <property type="match status" value="1"/>
</dbReference>
<evidence type="ECO:0000256" key="8">
    <source>
        <dbReference type="ARBA" id="ARBA00023136"/>
    </source>
</evidence>
<dbReference type="InterPro" id="IPR035897">
    <property type="entry name" value="Toll_tir_struct_dom_sf"/>
</dbReference>
<evidence type="ECO:0000256" key="9">
    <source>
        <dbReference type="ARBA" id="ARBA00023170"/>
    </source>
</evidence>
<evidence type="ECO:0000256" key="1">
    <source>
        <dbReference type="ARBA" id="ARBA00004167"/>
    </source>
</evidence>
<dbReference type="PROSITE" id="PS51450">
    <property type="entry name" value="LRR"/>
    <property type="match status" value="3"/>
</dbReference>
<dbReference type="GO" id="GO:0007165">
    <property type="term" value="P:signal transduction"/>
    <property type="evidence" value="ECO:0007669"/>
    <property type="project" value="InterPro"/>
</dbReference>
<dbReference type="SUPFAM" id="SSF52058">
    <property type="entry name" value="L domain-like"/>
    <property type="match status" value="1"/>
</dbReference>
<dbReference type="Gene3D" id="3.80.10.10">
    <property type="entry name" value="Ribonuclease Inhibitor"/>
    <property type="match status" value="3"/>
</dbReference>
<dbReference type="Pfam" id="PF13516">
    <property type="entry name" value="LRR_6"/>
    <property type="match status" value="1"/>
</dbReference>
<feature type="transmembrane region" description="Helical" evidence="11">
    <location>
        <begin position="507"/>
        <end position="526"/>
    </location>
</feature>
<organism evidence="13 14">
    <name type="scientific">Dreissena polymorpha</name>
    <name type="common">Zebra mussel</name>
    <name type="synonym">Mytilus polymorpha</name>
    <dbReference type="NCBI Taxonomy" id="45954"/>
    <lineage>
        <taxon>Eukaryota</taxon>
        <taxon>Metazoa</taxon>
        <taxon>Spiralia</taxon>
        <taxon>Lophotrochozoa</taxon>
        <taxon>Mollusca</taxon>
        <taxon>Bivalvia</taxon>
        <taxon>Autobranchia</taxon>
        <taxon>Heteroconchia</taxon>
        <taxon>Euheterodonta</taxon>
        <taxon>Imparidentia</taxon>
        <taxon>Neoheterodontei</taxon>
        <taxon>Myida</taxon>
        <taxon>Dreissenoidea</taxon>
        <taxon>Dreissenidae</taxon>
        <taxon>Dreissena</taxon>
    </lineage>
</organism>
<evidence type="ECO:0000313" key="14">
    <source>
        <dbReference type="Proteomes" id="UP000828390"/>
    </source>
</evidence>
<dbReference type="AlphaFoldDB" id="A0A9D4JUM5"/>
<dbReference type="PROSITE" id="PS50104">
    <property type="entry name" value="TIR"/>
    <property type="match status" value="1"/>
</dbReference>
<dbReference type="PANTHER" id="PTHR24365:SF541">
    <property type="entry name" value="PROTEIN TOLL-RELATED"/>
    <property type="match status" value="1"/>
</dbReference>
<dbReference type="SUPFAM" id="SSF52200">
    <property type="entry name" value="Toll/Interleukin receptor TIR domain"/>
    <property type="match status" value="1"/>
</dbReference>
<dbReference type="Pfam" id="PF13855">
    <property type="entry name" value="LRR_8"/>
    <property type="match status" value="1"/>
</dbReference>
<keyword evidence="8 11" id="KW-0472">Membrane</keyword>
<keyword evidence="3" id="KW-0433">Leucine-rich repeat</keyword>
<name>A0A9D4JUM5_DREPO</name>
<keyword evidence="5" id="KW-0732">Signal</keyword>
<accession>A0A9D4JUM5</accession>
<dbReference type="Pfam" id="PF01582">
    <property type="entry name" value="TIR"/>
    <property type="match status" value="1"/>
</dbReference>
<dbReference type="InterPro" id="IPR001611">
    <property type="entry name" value="Leu-rich_rpt"/>
</dbReference>
<dbReference type="InterPro" id="IPR000157">
    <property type="entry name" value="TIR_dom"/>
</dbReference>
<keyword evidence="10" id="KW-0325">Glycoprotein</keyword>
<dbReference type="InterPro" id="IPR032675">
    <property type="entry name" value="LRR_dom_sf"/>
</dbReference>
<dbReference type="InterPro" id="IPR003591">
    <property type="entry name" value="Leu-rich_rpt_typical-subtyp"/>
</dbReference>
<evidence type="ECO:0000256" key="2">
    <source>
        <dbReference type="ARBA" id="ARBA00009634"/>
    </source>
</evidence>
<dbReference type="Gene3D" id="3.40.50.10140">
    <property type="entry name" value="Toll/interleukin-1 receptor homology (TIR) domain"/>
    <property type="match status" value="1"/>
</dbReference>
<dbReference type="PANTHER" id="PTHR24365">
    <property type="entry name" value="TOLL-LIKE RECEPTOR"/>
    <property type="match status" value="1"/>
</dbReference>
<comment type="similarity">
    <text evidence="2">Belongs to the Toll-like receptor family.</text>
</comment>
<dbReference type="EMBL" id="JAIWYP010000005">
    <property type="protein sequence ID" value="KAH3825320.1"/>
    <property type="molecule type" value="Genomic_DNA"/>
</dbReference>
<gene>
    <name evidence="13" type="ORF">DPMN_127194</name>
</gene>
<dbReference type="GO" id="GO:0038023">
    <property type="term" value="F:signaling receptor activity"/>
    <property type="evidence" value="ECO:0007669"/>
    <property type="project" value="TreeGrafter"/>
</dbReference>
<keyword evidence="6" id="KW-0677">Repeat</keyword>